<dbReference type="Proteomes" id="UP000263094">
    <property type="component" value="Unassembled WGS sequence"/>
</dbReference>
<reference evidence="9 10" key="1">
    <citation type="submission" date="2018-08" db="EMBL/GenBank/DDBJ databases">
        <title>Isolation, diversity and antifungal activity of Actinobacteria from wheat.</title>
        <authorList>
            <person name="Han C."/>
        </authorList>
    </citation>
    <scope>NUCLEOTIDE SEQUENCE [LARGE SCALE GENOMIC DNA]</scope>
    <source>
        <strain evidence="9 10">NEAU-YY421</strain>
    </source>
</reference>
<comment type="caution">
    <text evidence="9">The sequence shown here is derived from an EMBL/GenBank/DDBJ whole genome shotgun (WGS) entry which is preliminary data.</text>
</comment>
<evidence type="ECO:0000256" key="5">
    <source>
        <dbReference type="ARBA" id="ARBA00023136"/>
    </source>
</evidence>
<keyword evidence="10" id="KW-1185">Reference proteome</keyword>
<keyword evidence="3 7" id="KW-0812">Transmembrane</keyword>
<evidence type="ECO:0000259" key="8">
    <source>
        <dbReference type="Pfam" id="PF13190"/>
    </source>
</evidence>
<dbReference type="GO" id="GO:0005886">
    <property type="term" value="C:plasma membrane"/>
    <property type="evidence" value="ECO:0007669"/>
    <property type="project" value="UniProtKB-SubCell"/>
</dbReference>
<dbReference type="Pfam" id="PF13190">
    <property type="entry name" value="PDGLE"/>
    <property type="match status" value="1"/>
</dbReference>
<feature type="domain" description="PDGLE" evidence="8">
    <location>
        <begin position="13"/>
        <end position="103"/>
    </location>
</feature>
<proteinExistence type="predicted"/>
<evidence type="ECO:0000256" key="1">
    <source>
        <dbReference type="ARBA" id="ARBA00004236"/>
    </source>
</evidence>
<evidence type="ECO:0000313" key="9">
    <source>
        <dbReference type="EMBL" id="RFU82778.1"/>
    </source>
</evidence>
<sequence length="122" mass="12569">PEPAAAAARRPTRRLWAAGLVSALVLAGFVSFYASADPDGLEKVASDQGIDKEAEEHAAKDSPLADYGIKDMTDARLSGGLAGAIGVGATLAVGSGAFYVITRRRRRADEEPAAVAGTDEQV</sequence>
<keyword evidence="5 7" id="KW-0472">Membrane</keyword>
<protein>
    <submittedName>
        <fullName evidence="9">Cobalt ABC transporter permease</fullName>
    </submittedName>
</protein>
<evidence type="ECO:0000256" key="2">
    <source>
        <dbReference type="ARBA" id="ARBA00022475"/>
    </source>
</evidence>
<feature type="region of interest" description="Disordered" evidence="6">
    <location>
        <begin position="43"/>
        <end position="65"/>
    </location>
</feature>
<feature type="compositionally biased region" description="Basic and acidic residues" evidence="6">
    <location>
        <begin position="43"/>
        <end position="60"/>
    </location>
</feature>
<feature type="transmembrane region" description="Helical" evidence="7">
    <location>
        <begin position="81"/>
        <end position="101"/>
    </location>
</feature>
<dbReference type="InterPro" id="IPR025937">
    <property type="entry name" value="PDGLE_dom"/>
</dbReference>
<evidence type="ECO:0000256" key="6">
    <source>
        <dbReference type="SAM" id="MobiDB-lite"/>
    </source>
</evidence>
<keyword evidence="4 7" id="KW-1133">Transmembrane helix</keyword>
<feature type="transmembrane region" description="Helical" evidence="7">
    <location>
        <begin position="15"/>
        <end position="34"/>
    </location>
</feature>
<accession>A0A372LVT2</accession>
<organism evidence="9 10">
    <name type="scientific">Streptomyces triticagri</name>
    <dbReference type="NCBI Taxonomy" id="2293568"/>
    <lineage>
        <taxon>Bacteria</taxon>
        <taxon>Bacillati</taxon>
        <taxon>Actinomycetota</taxon>
        <taxon>Actinomycetes</taxon>
        <taxon>Kitasatosporales</taxon>
        <taxon>Streptomycetaceae</taxon>
        <taxon>Streptomyces</taxon>
    </lineage>
</organism>
<name>A0A372LVT2_9ACTN</name>
<evidence type="ECO:0000256" key="4">
    <source>
        <dbReference type="ARBA" id="ARBA00022989"/>
    </source>
</evidence>
<dbReference type="EMBL" id="QUAK01000232">
    <property type="protein sequence ID" value="RFU82778.1"/>
    <property type="molecule type" value="Genomic_DNA"/>
</dbReference>
<dbReference type="RefSeq" id="WP_199566907.1">
    <property type="nucleotide sequence ID" value="NZ_QUAK01000232.1"/>
</dbReference>
<keyword evidence="2" id="KW-1003">Cell membrane</keyword>
<evidence type="ECO:0000256" key="7">
    <source>
        <dbReference type="SAM" id="Phobius"/>
    </source>
</evidence>
<evidence type="ECO:0000256" key="3">
    <source>
        <dbReference type="ARBA" id="ARBA00022692"/>
    </source>
</evidence>
<feature type="non-terminal residue" evidence="9">
    <location>
        <position position="1"/>
    </location>
</feature>
<dbReference type="AlphaFoldDB" id="A0A372LVT2"/>
<evidence type="ECO:0000313" key="10">
    <source>
        <dbReference type="Proteomes" id="UP000263094"/>
    </source>
</evidence>
<gene>
    <name evidence="9" type="ORF">DY218_31005</name>
</gene>
<comment type="subcellular location">
    <subcellularLocation>
        <location evidence="1">Cell membrane</location>
    </subcellularLocation>
</comment>